<dbReference type="AlphaFoldDB" id="D2A696"/>
<reference evidence="2 3" key="2">
    <citation type="journal article" date="2010" name="Nucleic Acids Res.">
        <title>BeetleBase in 2010: revisions to provide comprehensive genomic information for Tribolium castaneum.</title>
        <authorList>
            <person name="Kim H.S."/>
            <person name="Murphy T."/>
            <person name="Xia J."/>
            <person name="Caragea D."/>
            <person name="Park Y."/>
            <person name="Beeman R.W."/>
            <person name="Lorenzen M.D."/>
            <person name="Butcher S."/>
            <person name="Manak J.R."/>
            <person name="Brown S.J."/>
        </authorList>
    </citation>
    <scope>GENOME REANNOTATION</scope>
    <source>
        <strain evidence="2 3">Georgia GA2</strain>
    </source>
</reference>
<protein>
    <submittedName>
        <fullName evidence="2">Uncharacterized protein</fullName>
    </submittedName>
</protein>
<feature type="chain" id="PRO_5003027172" evidence="1">
    <location>
        <begin position="17"/>
        <end position="144"/>
    </location>
</feature>
<dbReference type="Proteomes" id="UP000007266">
    <property type="component" value="Linkage group 6"/>
</dbReference>
<gene>
    <name evidence="2" type="primary">AUGUSTUS-3.0.2_15027</name>
    <name evidence="2" type="ORF">TcasGA2_TC015027</name>
</gene>
<sequence>MRLLFALVFTILAVRADVRVCDIKCEPEDEFLDAETGEWDDFMDELVAKTFEEGRMLPCSKDPTQLITVDPGDDIVWDLRFKIYSERKIIGEKTLNDCYCDFTDCKSEEFRQCLASARIAMKNDINTVLVRGIGQYLLLESLKC</sequence>
<evidence type="ECO:0000313" key="2">
    <source>
        <dbReference type="EMBL" id="EFA04958.1"/>
    </source>
</evidence>
<dbReference type="InParanoid" id="D2A696"/>
<name>D2A696_TRICA</name>
<dbReference type="KEGG" id="tca:103313405"/>
<feature type="signal peptide" evidence="1">
    <location>
        <begin position="1"/>
        <end position="16"/>
    </location>
</feature>
<organism evidence="2 3">
    <name type="scientific">Tribolium castaneum</name>
    <name type="common">Red flour beetle</name>
    <dbReference type="NCBI Taxonomy" id="7070"/>
    <lineage>
        <taxon>Eukaryota</taxon>
        <taxon>Metazoa</taxon>
        <taxon>Ecdysozoa</taxon>
        <taxon>Arthropoda</taxon>
        <taxon>Hexapoda</taxon>
        <taxon>Insecta</taxon>
        <taxon>Pterygota</taxon>
        <taxon>Neoptera</taxon>
        <taxon>Endopterygota</taxon>
        <taxon>Coleoptera</taxon>
        <taxon>Polyphaga</taxon>
        <taxon>Cucujiformia</taxon>
        <taxon>Tenebrionidae</taxon>
        <taxon>Tenebrionidae incertae sedis</taxon>
        <taxon>Tribolium</taxon>
    </lineage>
</organism>
<evidence type="ECO:0000256" key="1">
    <source>
        <dbReference type="SAM" id="SignalP"/>
    </source>
</evidence>
<dbReference type="EMBL" id="KQ971346">
    <property type="protein sequence ID" value="EFA04958.1"/>
    <property type="molecule type" value="Genomic_DNA"/>
</dbReference>
<keyword evidence="1" id="KW-0732">Signal</keyword>
<dbReference type="HOGENOM" id="CLU_1798933_0_0_1"/>
<dbReference type="OrthoDB" id="6729750at2759"/>
<evidence type="ECO:0000313" key="3">
    <source>
        <dbReference type="Proteomes" id="UP000007266"/>
    </source>
</evidence>
<accession>D2A696</accession>
<proteinExistence type="predicted"/>
<keyword evidence="3" id="KW-1185">Reference proteome</keyword>
<reference evidence="2 3" key="1">
    <citation type="journal article" date="2008" name="Nature">
        <title>The genome of the model beetle and pest Tribolium castaneum.</title>
        <authorList>
            <consortium name="Tribolium Genome Sequencing Consortium"/>
            <person name="Richards S."/>
            <person name="Gibbs R.A."/>
            <person name="Weinstock G.M."/>
            <person name="Brown S.J."/>
            <person name="Denell R."/>
            <person name="Beeman R.W."/>
            <person name="Gibbs R."/>
            <person name="Beeman R.W."/>
            <person name="Brown S.J."/>
            <person name="Bucher G."/>
            <person name="Friedrich M."/>
            <person name="Grimmelikhuijzen C.J."/>
            <person name="Klingler M."/>
            <person name="Lorenzen M."/>
            <person name="Richards S."/>
            <person name="Roth S."/>
            <person name="Schroder R."/>
            <person name="Tautz D."/>
            <person name="Zdobnov E.M."/>
            <person name="Muzny D."/>
            <person name="Gibbs R.A."/>
            <person name="Weinstock G.M."/>
            <person name="Attaway T."/>
            <person name="Bell S."/>
            <person name="Buhay C.J."/>
            <person name="Chandrabose M.N."/>
            <person name="Chavez D."/>
            <person name="Clerk-Blankenburg K.P."/>
            <person name="Cree A."/>
            <person name="Dao M."/>
            <person name="Davis C."/>
            <person name="Chacko J."/>
            <person name="Dinh H."/>
            <person name="Dugan-Rocha S."/>
            <person name="Fowler G."/>
            <person name="Garner T.T."/>
            <person name="Garnes J."/>
            <person name="Gnirke A."/>
            <person name="Hawes A."/>
            <person name="Hernandez J."/>
            <person name="Hines S."/>
            <person name="Holder M."/>
            <person name="Hume J."/>
            <person name="Jhangiani S.N."/>
            <person name="Joshi V."/>
            <person name="Khan Z.M."/>
            <person name="Jackson L."/>
            <person name="Kovar C."/>
            <person name="Kowis A."/>
            <person name="Lee S."/>
            <person name="Lewis L.R."/>
            <person name="Margolis J."/>
            <person name="Morgan M."/>
            <person name="Nazareth L.V."/>
            <person name="Nguyen N."/>
            <person name="Okwuonu G."/>
            <person name="Parker D."/>
            <person name="Richards S."/>
            <person name="Ruiz S.J."/>
            <person name="Santibanez J."/>
            <person name="Savard J."/>
            <person name="Scherer S.E."/>
            <person name="Schneider B."/>
            <person name="Sodergren E."/>
            <person name="Tautz D."/>
            <person name="Vattahil S."/>
            <person name="Villasana D."/>
            <person name="White C.S."/>
            <person name="Wright R."/>
            <person name="Park Y."/>
            <person name="Beeman R.W."/>
            <person name="Lord J."/>
            <person name="Oppert B."/>
            <person name="Lorenzen M."/>
            <person name="Brown S."/>
            <person name="Wang L."/>
            <person name="Savard J."/>
            <person name="Tautz D."/>
            <person name="Richards S."/>
            <person name="Weinstock G."/>
            <person name="Gibbs R.A."/>
            <person name="Liu Y."/>
            <person name="Worley K."/>
            <person name="Weinstock G."/>
            <person name="Elsik C.G."/>
            <person name="Reese J.T."/>
            <person name="Elhaik E."/>
            <person name="Landan G."/>
            <person name="Graur D."/>
            <person name="Arensburger P."/>
            <person name="Atkinson P."/>
            <person name="Beeman R.W."/>
            <person name="Beidler J."/>
            <person name="Brown S.J."/>
            <person name="Demuth J.P."/>
            <person name="Drury D.W."/>
            <person name="Du Y.Z."/>
            <person name="Fujiwara H."/>
            <person name="Lorenzen M."/>
            <person name="Maselli V."/>
            <person name="Osanai M."/>
            <person name="Park Y."/>
            <person name="Robertson H.M."/>
            <person name="Tu Z."/>
            <person name="Wang J.J."/>
            <person name="Wang S."/>
            <person name="Richards S."/>
            <person name="Song H."/>
            <person name="Zhang L."/>
            <person name="Sodergren E."/>
            <person name="Werner D."/>
            <person name="Stanke M."/>
            <person name="Morgenstern B."/>
            <person name="Solovyev V."/>
            <person name="Kosarev P."/>
            <person name="Brown G."/>
            <person name="Chen H.C."/>
            <person name="Ermolaeva O."/>
            <person name="Hlavina W."/>
            <person name="Kapustin Y."/>
            <person name="Kiryutin B."/>
            <person name="Kitts P."/>
            <person name="Maglott D."/>
            <person name="Pruitt K."/>
            <person name="Sapojnikov V."/>
            <person name="Souvorov A."/>
            <person name="Mackey A.J."/>
            <person name="Waterhouse R.M."/>
            <person name="Wyder S."/>
            <person name="Zdobnov E.M."/>
            <person name="Zdobnov E.M."/>
            <person name="Wyder S."/>
            <person name="Kriventseva E.V."/>
            <person name="Kadowaki T."/>
            <person name="Bork P."/>
            <person name="Aranda M."/>
            <person name="Bao R."/>
            <person name="Beermann A."/>
            <person name="Berns N."/>
            <person name="Bolognesi R."/>
            <person name="Bonneton F."/>
            <person name="Bopp D."/>
            <person name="Brown S.J."/>
            <person name="Bucher G."/>
            <person name="Butts T."/>
            <person name="Chaumot A."/>
            <person name="Denell R.E."/>
            <person name="Ferrier D.E."/>
            <person name="Friedrich M."/>
            <person name="Gordon C.M."/>
            <person name="Jindra M."/>
            <person name="Klingler M."/>
            <person name="Lan Q."/>
            <person name="Lattorff H.M."/>
            <person name="Laudet V."/>
            <person name="von Levetsow C."/>
            <person name="Liu Z."/>
            <person name="Lutz R."/>
            <person name="Lynch J.A."/>
            <person name="da Fonseca R.N."/>
            <person name="Posnien N."/>
            <person name="Reuter R."/>
            <person name="Roth S."/>
            <person name="Savard J."/>
            <person name="Schinko J.B."/>
            <person name="Schmitt C."/>
            <person name="Schoppmeier M."/>
            <person name="Schroder R."/>
            <person name="Shippy T.D."/>
            <person name="Simonnet F."/>
            <person name="Marques-Souza H."/>
            <person name="Tautz D."/>
            <person name="Tomoyasu Y."/>
            <person name="Trauner J."/>
            <person name="Van der Zee M."/>
            <person name="Vervoort M."/>
            <person name="Wittkopp N."/>
            <person name="Wimmer E.A."/>
            <person name="Yang X."/>
            <person name="Jones A.K."/>
            <person name="Sattelle D.B."/>
            <person name="Ebert P.R."/>
            <person name="Nelson D."/>
            <person name="Scott J.G."/>
            <person name="Beeman R.W."/>
            <person name="Muthukrishnan S."/>
            <person name="Kramer K.J."/>
            <person name="Arakane Y."/>
            <person name="Beeman R.W."/>
            <person name="Zhu Q."/>
            <person name="Hogenkamp D."/>
            <person name="Dixit R."/>
            <person name="Oppert B."/>
            <person name="Jiang H."/>
            <person name="Zou Z."/>
            <person name="Marshall J."/>
            <person name="Elpidina E."/>
            <person name="Vinokurov K."/>
            <person name="Oppert C."/>
            <person name="Zou Z."/>
            <person name="Evans J."/>
            <person name="Lu Z."/>
            <person name="Zhao P."/>
            <person name="Sumathipala N."/>
            <person name="Altincicek B."/>
            <person name="Vilcinskas A."/>
            <person name="Williams M."/>
            <person name="Hultmark D."/>
            <person name="Hetru C."/>
            <person name="Jiang H."/>
            <person name="Grimmelikhuijzen C.J."/>
            <person name="Hauser F."/>
            <person name="Cazzamali G."/>
            <person name="Williamson M."/>
            <person name="Park Y."/>
            <person name="Li B."/>
            <person name="Tanaka Y."/>
            <person name="Predel R."/>
            <person name="Neupert S."/>
            <person name="Schachtner J."/>
            <person name="Verleyen P."/>
            <person name="Raible F."/>
            <person name="Bork P."/>
            <person name="Friedrich M."/>
            <person name="Walden K.K."/>
            <person name="Robertson H.M."/>
            <person name="Angeli S."/>
            <person name="Foret S."/>
            <person name="Bucher G."/>
            <person name="Schuetz S."/>
            <person name="Maleszka R."/>
            <person name="Wimmer E.A."/>
            <person name="Beeman R.W."/>
            <person name="Lorenzen M."/>
            <person name="Tomoyasu Y."/>
            <person name="Miller S.C."/>
            <person name="Grossmann D."/>
            <person name="Bucher G."/>
        </authorList>
    </citation>
    <scope>NUCLEOTIDE SEQUENCE [LARGE SCALE GENOMIC DNA]</scope>
    <source>
        <strain evidence="2 3">Georgia GA2</strain>
    </source>
</reference>